<dbReference type="SUPFAM" id="SSF54593">
    <property type="entry name" value="Glyoxalase/Bleomycin resistance protein/Dihydroxybiphenyl dioxygenase"/>
    <property type="match status" value="1"/>
</dbReference>
<dbReference type="GO" id="GO:0051213">
    <property type="term" value="F:dioxygenase activity"/>
    <property type="evidence" value="ECO:0007669"/>
    <property type="project" value="UniProtKB-KW"/>
</dbReference>
<proteinExistence type="predicted"/>
<keyword evidence="1" id="KW-0223">Dioxygenase</keyword>
<name>A0A9J7BGR0_9BACT</name>
<organism evidence="1 2">
    <name type="scientific">Occallatibacter riparius</name>
    <dbReference type="NCBI Taxonomy" id="1002689"/>
    <lineage>
        <taxon>Bacteria</taxon>
        <taxon>Pseudomonadati</taxon>
        <taxon>Acidobacteriota</taxon>
        <taxon>Terriglobia</taxon>
        <taxon>Terriglobales</taxon>
        <taxon>Acidobacteriaceae</taxon>
        <taxon>Occallatibacter</taxon>
    </lineage>
</organism>
<evidence type="ECO:0000313" key="1">
    <source>
        <dbReference type="EMBL" id="UWZ82164.1"/>
    </source>
</evidence>
<dbReference type="Proteomes" id="UP001059380">
    <property type="component" value="Chromosome"/>
</dbReference>
<dbReference type="AlphaFoldDB" id="A0A9J7BGR0"/>
<dbReference type="InterPro" id="IPR029068">
    <property type="entry name" value="Glyas_Bleomycin-R_OHBP_Dase"/>
</dbReference>
<evidence type="ECO:0000313" key="2">
    <source>
        <dbReference type="Proteomes" id="UP001059380"/>
    </source>
</evidence>
<keyword evidence="2" id="KW-1185">Reference proteome</keyword>
<accession>A0A9J7BGR0</accession>
<protein>
    <submittedName>
        <fullName evidence="1">Extradiol dioxygenase</fullName>
    </submittedName>
</protein>
<dbReference type="RefSeq" id="WP_260791282.1">
    <property type="nucleotide sequence ID" value="NZ_CP093313.1"/>
</dbReference>
<dbReference type="Gene3D" id="3.10.180.10">
    <property type="entry name" value="2,3-Dihydroxybiphenyl 1,2-Dioxygenase, domain 1"/>
    <property type="match status" value="1"/>
</dbReference>
<dbReference type="EMBL" id="CP093313">
    <property type="protein sequence ID" value="UWZ82164.1"/>
    <property type="molecule type" value="Genomic_DNA"/>
</dbReference>
<dbReference type="KEGG" id="orp:MOP44_16460"/>
<gene>
    <name evidence="1" type="ORF">MOP44_16460</name>
</gene>
<reference evidence="1" key="1">
    <citation type="submission" date="2021-04" db="EMBL/GenBank/DDBJ databases">
        <title>Phylogenetic analysis of Acidobacteriaceae.</title>
        <authorList>
            <person name="Qiu L."/>
            <person name="Zhang Q."/>
        </authorList>
    </citation>
    <scope>NUCLEOTIDE SEQUENCE</scope>
    <source>
        <strain evidence="1">DSM 25168</strain>
    </source>
</reference>
<keyword evidence="1" id="KW-0560">Oxidoreductase</keyword>
<sequence length="125" mass="13538">MFLGTHLLLYSRDPEADRAFLRDVLEIRAVDAGEGWLIFGLPPAEMGIHPGESHIEHAGTNLAASTVYLMCRDLRATMMNLEMKGVTCGPVQEAGWGVVTSIPLPGGSSLGLYQPRHPLAIETPQ</sequence>